<evidence type="ECO:0000256" key="2">
    <source>
        <dbReference type="ARBA" id="ARBA00004651"/>
    </source>
</evidence>
<reference evidence="14 15" key="1">
    <citation type="journal article" date="2019" name="Int. J. Syst. Evol. Microbiol.">
        <title>The Global Catalogue of Microorganisms (GCM) 10K type strain sequencing project: providing services to taxonomists for standard genome sequencing and annotation.</title>
        <authorList>
            <consortium name="The Broad Institute Genomics Platform"/>
            <consortium name="The Broad Institute Genome Sequencing Center for Infectious Disease"/>
            <person name="Wu L."/>
            <person name="Ma J."/>
        </authorList>
    </citation>
    <scope>NUCLEOTIDE SEQUENCE [LARGE SCALE GENOMIC DNA]</scope>
    <source>
        <strain evidence="14 15">JCM 3367</strain>
    </source>
</reference>
<evidence type="ECO:0000256" key="1">
    <source>
        <dbReference type="ARBA" id="ARBA00004117"/>
    </source>
</evidence>
<feature type="domain" description="Flagellar M-ring N-terminal" evidence="12">
    <location>
        <begin position="46"/>
        <end position="220"/>
    </location>
</feature>
<evidence type="ECO:0000256" key="10">
    <source>
        <dbReference type="SAM" id="MobiDB-lite"/>
    </source>
</evidence>
<feature type="compositionally biased region" description="Gly residues" evidence="10">
    <location>
        <begin position="305"/>
        <end position="314"/>
    </location>
</feature>
<keyword evidence="5 11" id="KW-0812">Transmembrane</keyword>
<feature type="transmembrane region" description="Helical" evidence="11">
    <location>
        <begin position="25"/>
        <end position="45"/>
    </location>
</feature>
<evidence type="ECO:0000256" key="11">
    <source>
        <dbReference type="SAM" id="Phobius"/>
    </source>
</evidence>
<keyword evidence="14" id="KW-0282">Flagellum</keyword>
<dbReference type="PIRSF" id="PIRSF004862">
    <property type="entry name" value="FliF"/>
    <property type="match status" value="1"/>
</dbReference>
<protein>
    <recommendedName>
        <fullName evidence="9">Flagellar M-ring protein</fullName>
    </recommendedName>
</protein>
<keyword evidence="7 11" id="KW-0472">Membrane</keyword>
<evidence type="ECO:0000256" key="7">
    <source>
        <dbReference type="ARBA" id="ARBA00023136"/>
    </source>
</evidence>
<evidence type="ECO:0000259" key="12">
    <source>
        <dbReference type="Pfam" id="PF01514"/>
    </source>
</evidence>
<gene>
    <name evidence="14" type="primary">fliF</name>
    <name evidence="14" type="ORF">GCM10010201_11020</name>
</gene>
<keyword evidence="14" id="KW-0969">Cilium</keyword>
<feature type="region of interest" description="Disordered" evidence="10">
    <location>
        <begin position="297"/>
        <end position="318"/>
    </location>
</feature>
<accession>A0ABN3NBU0</accession>
<keyword evidence="14" id="KW-0966">Cell projection</keyword>
<dbReference type="PRINTS" id="PR01009">
    <property type="entry name" value="FLGMRINGFLIF"/>
</dbReference>
<evidence type="ECO:0000256" key="9">
    <source>
        <dbReference type="PIRNR" id="PIRNR004862"/>
    </source>
</evidence>
<dbReference type="Pfam" id="PF08345">
    <property type="entry name" value="YscJ_FliF_C"/>
    <property type="match status" value="1"/>
</dbReference>
<comment type="subcellular location">
    <subcellularLocation>
        <location evidence="1 9">Bacterial flagellum basal body</location>
    </subcellularLocation>
    <subcellularLocation>
        <location evidence="2">Cell membrane</location>
        <topology evidence="2">Multi-pass membrane protein</topology>
    </subcellularLocation>
</comment>
<dbReference type="PANTHER" id="PTHR30046:SF0">
    <property type="entry name" value="FLAGELLAR M-RING PROTEIN"/>
    <property type="match status" value="1"/>
</dbReference>
<evidence type="ECO:0000256" key="8">
    <source>
        <dbReference type="ARBA" id="ARBA00023143"/>
    </source>
</evidence>
<dbReference type="Gene3D" id="3.30.300.30">
    <property type="match status" value="1"/>
</dbReference>
<evidence type="ECO:0000313" key="14">
    <source>
        <dbReference type="EMBL" id="GAA2516203.1"/>
    </source>
</evidence>
<comment type="caution">
    <text evidence="14">The sequence shown here is derived from an EMBL/GenBank/DDBJ whole genome shotgun (WGS) entry which is preliminary data.</text>
</comment>
<feature type="transmembrane region" description="Helical" evidence="11">
    <location>
        <begin position="427"/>
        <end position="449"/>
    </location>
</feature>
<proteinExistence type="inferred from homology"/>
<dbReference type="InterPro" id="IPR006182">
    <property type="entry name" value="FliF_N_dom"/>
</dbReference>
<dbReference type="RefSeq" id="WP_344169227.1">
    <property type="nucleotide sequence ID" value="NZ_BAAARY010000003.1"/>
</dbReference>
<evidence type="ECO:0000256" key="6">
    <source>
        <dbReference type="ARBA" id="ARBA00022989"/>
    </source>
</evidence>
<evidence type="ECO:0000313" key="15">
    <source>
        <dbReference type="Proteomes" id="UP001499978"/>
    </source>
</evidence>
<dbReference type="NCBIfam" id="TIGR00206">
    <property type="entry name" value="fliF"/>
    <property type="match status" value="1"/>
</dbReference>
<dbReference type="InterPro" id="IPR043427">
    <property type="entry name" value="YscJ/FliF"/>
</dbReference>
<dbReference type="PANTHER" id="PTHR30046">
    <property type="entry name" value="FLAGELLAR M-RING PROTEIN"/>
    <property type="match status" value="1"/>
</dbReference>
<keyword evidence="4" id="KW-1003">Cell membrane</keyword>
<evidence type="ECO:0000259" key="13">
    <source>
        <dbReference type="Pfam" id="PF08345"/>
    </source>
</evidence>
<keyword evidence="6 11" id="KW-1133">Transmembrane helix</keyword>
<dbReference type="EMBL" id="BAAARY010000003">
    <property type="protein sequence ID" value="GAA2516203.1"/>
    <property type="molecule type" value="Genomic_DNA"/>
</dbReference>
<dbReference type="InterPro" id="IPR045851">
    <property type="entry name" value="AMP-bd_C_sf"/>
</dbReference>
<keyword evidence="8 9" id="KW-0975">Bacterial flagellum</keyword>
<comment type="function">
    <text evidence="9">The M ring may be actively involved in energy transduction.</text>
</comment>
<sequence>MGDRIPAPLRRIGGAFGSFTAGQKAVTIISVLVLGIGGFFFATWASQPTMAPLFSNLSGGDANAIVEELTTAGAPYELTDGGATIMVPSDQVYDLRIKMSGAGLPAQADTGYALLDKQGITTSDFMQHVGYQRALEGELSSTIKSIEGVKGATVHLVIPQKDIFSDDEKKPTASVLVTSQSGTTLDDEQVRAVVHLVGSSVEGLDPKDVTVADSNGTVLSTGDGRGIAGGAAGGNQREQATQAYEVRMNTALQRMLESVVGPGKAIVKTTAEIDLDETETKSQRYVADPAVPPLTETTKEETYTGGAGANGGVLGPDNIQVPNGANGGGDYESTEEARRNAVGLVTETRQAAPGTVNRLNVSVLMDANTAAGIDQAQVQQMVSAAAGINAQRGDTMAVTMLPFDTAAADAAKDQEKEATEAENTAQLISMAKTAGLVLLVLILILLAWLSNRKKRTQLTEEELAELAAMQASLVAEAEAGRALEAGDQLALEAAEDHGPNRREEISEMVANQPEEVAVLLRSWLADRRS</sequence>
<keyword evidence="15" id="KW-1185">Reference proteome</keyword>
<dbReference type="InterPro" id="IPR013556">
    <property type="entry name" value="Flag_M-ring_C"/>
</dbReference>
<dbReference type="InterPro" id="IPR000067">
    <property type="entry name" value="FlgMring_FliF"/>
</dbReference>
<comment type="similarity">
    <text evidence="3 9">Belongs to the FliF family.</text>
</comment>
<organism evidence="14 15">
    <name type="scientific">Pilimelia columellifera subsp. columellifera</name>
    <dbReference type="NCBI Taxonomy" id="706583"/>
    <lineage>
        <taxon>Bacteria</taxon>
        <taxon>Bacillati</taxon>
        <taxon>Actinomycetota</taxon>
        <taxon>Actinomycetes</taxon>
        <taxon>Micromonosporales</taxon>
        <taxon>Micromonosporaceae</taxon>
        <taxon>Pilimelia</taxon>
    </lineage>
</organism>
<feature type="domain" description="Flagellar M-ring C-terminal" evidence="13">
    <location>
        <begin position="256"/>
        <end position="403"/>
    </location>
</feature>
<dbReference type="Pfam" id="PF01514">
    <property type="entry name" value="YscJ_FliF"/>
    <property type="match status" value="1"/>
</dbReference>
<name>A0ABN3NBU0_9ACTN</name>
<evidence type="ECO:0000256" key="4">
    <source>
        <dbReference type="ARBA" id="ARBA00022475"/>
    </source>
</evidence>
<dbReference type="Proteomes" id="UP001499978">
    <property type="component" value="Unassembled WGS sequence"/>
</dbReference>
<evidence type="ECO:0000256" key="3">
    <source>
        <dbReference type="ARBA" id="ARBA00007971"/>
    </source>
</evidence>
<evidence type="ECO:0000256" key="5">
    <source>
        <dbReference type="ARBA" id="ARBA00022692"/>
    </source>
</evidence>